<proteinExistence type="inferred from homology"/>
<sequence>MATREDSESLYGSSIYHEGRFAEDADLPEYAQLCRRLFPTLLNSDDDHDAATEPEAEENMARYLKYLTGLPLSSLKMEPALLQSDLQRISNELTMLLLNETAKPVRESGEFHSGLRIDRAFVKEPSAKSTKHVFNVVHETNKLSTASAGKLSENLTKVQESLARLETACGRFAATALDLDQRAKVVQRVLDKQDLITRIVELPRVMQMCVAGGYYEEAVELAEHVRITGDRLIRDISDGVQTLLGSRDDSHAMSAAARSQLVGFVGAIQKQVHAEFEAMVLALCRELGYARSATVAPAQRGSAGQRSSTDIRQNSELSLESKASPLADGGSSYEKSMKRLSQMSKIVAILRNVGIFSETELCLLYLRSRWQAWLLTAESLSGHASSFLDNADSLSTRIGSPSLGIAAPHSLSSRLRRGSDRGPSSSEVAAYLTNYIDSFFSWLAEVDLQYRALFSSKSAIHKPSGAGARPGPGGDPFADLALFSSQRFQSSVLPLLDLVTEASGISSLQVLVATHSRVLSRSGIDFAAPALAQSLRERGFASVVRGVEESTALACQKLADLARDYERLGGEQAWDQLATSTRPSLGLPDTFSVQPSAEPVEFLDCYRVSPVGLLQYPMWAQLLHSFRECLHALRILVLASDSANPASDSANEGLVLLSMVSVVLESELIRTATALASLCQRMFPDSDGSQSPPAAIASERAQQAARDSCVAFVFGLVRNVAEIFEEVATLCEDASAEPTITLYSEPIYAPLVAYL</sequence>
<comment type="caution">
    <text evidence="10">The sequence shown here is derived from an EMBL/GenBank/DDBJ whole genome shotgun (WGS) entry which is preliminary data.</text>
</comment>
<dbReference type="GO" id="GO:0006891">
    <property type="term" value="P:intra-Golgi vesicle-mediated transport"/>
    <property type="evidence" value="ECO:0007669"/>
    <property type="project" value="TreeGrafter"/>
</dbReference>
<evidence type="ECO:0000313" key="10">
    <source>
        <dbReference type="EMBL" id="KAJ2861594.1"/>
    </source>
</evidence>
<organism evidence="10 11">
    <name type="scientific">Coemansia aciculifera</name>
    <dbReference type="NCBI Taxonomy" id="417176"/>
    <lineage>
        <taxon>Eukaryota</taxon>
        <taxon>Fungi</taxon>
        <taxon>Fungi incertae sedis</taxon>
        <taxon>Zoopagomycota</taxon>
        <taxon>Kickxellomycotina</taxon>
        <taxon>Kickxellomycetes</taxon>
        <taxon>Kickxellales</taxon>
        <taxon>Kickxellaceae</taxon>
        <taxon>Coemansia</taxon>
    </lineage>
</organism>
<evidence type="ECO:0000256" key="6">
    <source>
        <dbReference type="ARBA" id="ARBA00023034"/>
    </source>
</evidence>
<accession>A0A9W8IEM9</accession>
<evidence type="ECO:0000256" key="8">
    <source>
        <dbReference type="ARBA" id="ARBA00031347"/>
    </source>
</evidence>
<feature type="compositionally biased region" description="Polar residues" evidence="9">
    <location>
        <begin position="302"/>
        <end position="318"/>
    </location>
</feature>
<evidence type="ECO:0000256" key="4">
    <source>
        <dbReference type="ARBA" id="ARBA00022448"/>
    </source>
</evidence>
<evidence type="ECO:0000256" key="5">
    <source>
        <dbReference type="ARBA" id="ARBA00022927"/>
    </source>
</evidence>
<evidence type="ECO:0000256" key="2">
    <source>
        <dbReference type="ARBA" id="ARBA00006419"/>
    </source>
</evidence>
<name>A0A9W8IEM9_9FUNG</name>
<keyword evidence="4" id="KW-0813">Transport</keyword>
<dbReference type="Proteomes" id="UP001140074">
    <property type="component" value="Unassembled WGS sequence"/>
</dbReference>
<dbReference type="AlphaFoldDB" id="A0A9W8IEM9"/>
<reference evidence="10" key="1">
    <citation type="submission" date="2022-07" db="EMBL/GenBank/DDBJ databases">
        <title>Phylogenomic reconstructions and comparative analyses of Kickxellomycotina fungi.</title>
        <authorList>
            <person name="Reynolds N.K."/>
            <person name="Stajich J.E."/>
            <person name="Barry K."/>
            <person name="Grigoriev I.V."/>
            <person name="Crous P."/>
            <person name="Smith M.E."/>
        </authorList>
    </citation>
    <scope>NUCLEOTIDE SEQUENCE</scope>
    <source>
        <strain evidence="10">RSA 476</strain>
    </source>
</reference>
<dbReference type="GO" id="GO:0017119">
    <property type="term" value="C:Golgi transport complex"/>
    <property type="evidence" value="ECO:0007669"/>
    <property type="project" value="InterPro"/>
</dbReference>
<evidence type="ECO:0000256" key="1">
    <source>
        <dbReference type="ARBA" id="ARBA00004395"/>
    </source>
</evidence>
<evidence type="ECO:0000256" key="3">
    <source>
        <dbReference type="ARBA" id="ARBA00020983"/>
    </source>
</evidence>
<evidence type="ECO:0000256" key="9">
    <source>
        <dbReference type="SAM" id="MobiDB-lite"/>
    </source>
</evidence>
<keyword evidence="5" id="KW-0653">Protein transport</keyword>
<dbReference type="Pfam" id="PF04124">
    <property type="entry name" value="Dor1"/>
    <property type="match status" value="1"/>
</dbReference>
<gene>
    <name evidence="10" type="ORF">GGH94_004789</name>
</gene>
<keyword evidence="7" id="KW-0472">Membrane</keyword>
<dbReference type="PANTHER" id="PTHR21311:SF0">
    <property type="entry name" value="CONSERVED OLIGOMERIC GOLGI COMPLEX SUBUNIT 8"/>
    <property type="match status" value="1"/>
</dbReference>
<keyword evidence="11" id="KW-1185">Reference proteome</keyword>
<comment type="subcellular location">
    <subcellularLocation>
        <location evidence="1">Golgi apparatus membrane</location>
        <topology evidence="1">Peripheral membrane protein</topology>
    </subcellularLocation>
</comment>
<dbReference type="InterPro" id="IPR007255">
    <property type="entry name" value="COG8"/>
</dbReference>
<dbReference type="PANTHER" id="PTHR21311">
    <property type="entry name" value="CONSERVED OLIGOMERIC GOLGI COMPLEX COMPONENT 8"/>
    <property type="match status" value="1"/>
</dbReference>
<dbReference type="GO" id="GO:0000139">
    <property type="term" value="C:Golgi membrane"/>
    <property type="evidence" value="ECO:0007669"/>
    <property type="project" value="UniProtKB-SubCell"/>
</dbReference>
<dbReference type="GO" id="GO:0015031">
    <property type="term" value="P:protein transport"/>
    <property type="evidence" value="ECO:0007669"/>
    <property type="project" value="UniProtKB-KW"/>
</dbReference>
<protein>
    <recommendedName>
        <fullName evidence="3">Conserved oligomeric Golgi complex subunit 8</fullName>
    </recommendedName>
    <alternativeName>
        <fullName evidence="8">Component of oligomeric Golgi complex 8</fullName>
    </alternativeName>
</protein>
<evidence type="ECO:0000256" key="7">
    <source>
        <dbReference type="ARBA" id="ARBA00023136"/>
    </source>
</evidence>
<keyword evidence="6" id="KW-0333">Golgi apparatus</keyword>
<comment type="similarity">
    <text evidence="2">Belongs to the COG8 family.</text>
</comment>
<dbReference type="EMBL" id="JANBUY010000213">
    <property type="protein sequence ID" value="KAJ2861594.1"/>
    <property type="molecule type" value="Genomic_DNA"/>
</dbReference>
<evidence type="ECO:0000313" key="11">
    <source>
        <dbReference type="Proteomes" id="UP001140074"/>
    </source>
</evidence>
<feature type="region of interest" description="Disordered" evidence="9">
    <location>
        <begin position="298"/>
        <end position="331"/>
    </location>
</feature>